<dbReference type="AlphaFoldDB" id="A0A833DZP5"/>
<dbReference type="SUPFAM" id="SSF50475">
    <property type="entry name" value="FMN-binding split barrel"/>
    <property type="match status" value="1"/>
</dbReference>
<dbReference type="PIRSF" id="PIRSF018747">
    <property type="entry name" value="UCP018747"/>
    <property type="match status" value="1"/>
</dbReference>
<accession>A0A833DZP5</accession>
<feature type="domain" description="DUF447" evidence="1">
    <location>
        <begin position="13"/>
        <end position="127"/>
    </location>
</feature>
<evidence type="ECO:0000313" key="4">
    <source>
        <dbReference type="Proteomes" id="UP000649326"/>
    </source>
</evidence>
<dbReference type="InterPro" id="IPR049288">
    <property type="entry name" value="DUF447_C"/>
</dbReference>
<gene>
    <name evidence="3" type="ORF">EYH13_00505</name>
</gene>
<organism evidence="3 4">
    <name type="scientific">Thermococcus paralvinellae</name>
    <dbReference type="NCBI Taxonomy" id="582419"/>
    <lineage>
        <taxon>Archaea</taxon>
        <taxon>Methanobacteriati</taxon>
        <taxon>Methanobacteriota</taxon>
        <taxon>Thermococci</taxon>
        <taxon>Thermococcales</taxon>
        <taxon>Thermococcaceae</taxon>
        <taxon>Thermococcus</taxon>
    </lineage>
</organism>
<sequence length="197" mass="22819">MKALELFEEGKVYEVLLITKSNLTPVGVVRKGNYFYFKLFEGKSFYDIKGQPFGVMHITQDVELLVKAALNIPVELEFEDARKIPLKKIKNLSWIEGRVEFEESEIEDELGRSKVLKCKFIPLYGEIIPSIAKPISRADYILLEMAINLTRLLVASKRNRAEQEIYSKILHGYRKYRRLGGKSELAERIMELASIFR</sequence>
<dbReference type="Gene3D" id="1.20.58.290">
    <property type="entry name" value="Hypothetical membrane protein ta0354_69_121"/>
    <property type="match status" value="1"/>
</dbReference>
<name>A0A833DZP5_9EURY</name>
<proteinExistence type="predicted"/>
<evidence type="ECO:0000259" key="2">
    <source>
        <dbReference type="Pfam" id="PF20766"/>
    </source>
</evidence>
<dbReference type="Pfam" id="PF04289">
    <property type="entry name" value="DUF447_N"/>
    <property type="match status" value="1"/>
</dbReference>
<dbReference type="Pfam" id="PF20766">
    <property type="entry name" value="DUF447_C"/>
    <property type="match status" value="1"/>
</dbReference>
<feature type="domain" description="DUF447" evidence="2">
    <location>
        <begin position="136"/>
        <end position="191"/>
    </location>
</feature>
<dbReference type="InterPro" id="IPR007386">
    <property type="entry name" value="DUF447_N"/>
</dbReference>
<evidence type="ECO:0000313" key="3">
    <source>
        <dbReference type="EMBL" id="HIP74649.1"/>
    </source>
</evidence>
<protein>
    <submittedName>
        <fullName evidence="3">DUF447 family protein</fullName>
    </submittedName>
</protein>
<dbReference type="InterPro" id="IPR016733">
    <property type="entry name" value="UCP018747"/>
</dbReference>
<dbReference type="Proteomes" id="UP000649326">
    <property type="component" value="Unassembled WGS sequence"/>
</dbReference>
<evidence type="ECO:0000259" key="1">
    <source>
        <dbReference type="Pfam" id="PF04289"/>
    </source>
</evidence>
<dbReference type="InterPro" id="IPR012349">
    <property type="entry name" value="Split_barrel_FMN-bd"/>
</dbReference>
<comment type="caution">
    <text evidence="3">The sequence shown here is derived from an EMBL/GenBank/DDBJ whole genome shotgun (WGS) entry which is preliminary data.</text>
</comment>
<reference evidence="3" key="1">
    <citation type="journal article" date="2020" name="ISME J.">
        <title>Gammaproteobacteria mediating utilization of methyl-, sulfur- and petroleum organic compounds in deep ocean hydrothermal plumes.</title>
        <authorList>
            <person name="Zhou Z."/>
            <person name="Liu Y."/>
            <person name="Pan J."/>
            <person name="Cron B.R."/>
            <person name="Toner B.M."/>
            <person name="Anantharaman K."/>
            <person name="Breier J.A."/>
            <person name="Dick G.J."/>
            <person name="Li M."/>
        </authorList>
    </citation>
    <scope>NUCLEOTIDE SEQUENCE</scope>
    <source>
        <strain evidence="3">SZUA-1451</strain>
    </source>
</reference>
<dbReference type="EMBL" id="DQUG01000020">
    <property type="protein sequence ID" value="HIP74649.1"/>
    <property type="molecule type" value="Genomic_DNA"/>
</dbReference>
<dbReference type="Gene3D" id="2.30.110.10">
    <property type="entry name" value="Electron Transport, Fmn-binding Protein, Chain A"/>
    <property type="match status" value="1"/>
</dbReference>